<evidence type="ECO:0000313" key="5">
    <source>
        <dbReference type="Proteomes" id="UP001283361"/>
    </source>
</evidence>
<gene>
    <name evidence="4" type="ORF">RRG08_047514</name>
</gene>
<protein>
    <submittedName>
        <fullName evidence="4">Uncharacterized protein</fullName>
    </submittedName>
</protein>
<dbReference type="SUPFAM" id="SSF48403">
    <property type="entry name" value="Ankyrin repeat"/>
    <property type="match status" value="3"/>
</dbReference>
<accession>A0AAE0XWY9</accession>
<feature type="repeat" description="ANK" evidence="3">
    <location>
        <begin position="117"/>
        <end position="149"/>
    </location>
</feature>
<feature type="repeat" description="ANK" evidence="3">
    <location>
        <begin position="184"/>
        <end position="216"/>
    </location>
</feature>
<dbReference type="PANTHER" id="PTHR24198">
    <property type="entry name" value="ANKYRIN REPEAT AND PROTEIN KINASE DOMAIN-CONTAINING PROTEIN"/>
    <property type="match status" value="1"/>
</dbReference>
<reference evidence="4" key="1">
    <citation type="journal article" date="2023" name="G3 (Bethesda)">
        <title>A reference genome for the long-term kleptoplast-retaining sea slug Elysia crispata morphotype clarki.</title>
        <authorList>
            <person name="Eastman K.E."/>
            <person name="Pendleton A.L."/>
            <person name="Shaikh M.A."/>
            <person name="Suttiyut T."/>
            <person name="Ogas R."/>
            <person name="Tomko P."/>
            <person name="Gavelis G."/>
            <person name="Widhalm J.R."/>
            <person name="Wisecaver J.H."/>
        </authorList>
    </citation>
    <scope>NUCLEOTIDE SEQUENCE</scope>
    <source>
        <strain evidence="4">ECLA1</strain>
    </source>
</reference>
<dbReference type="AlphaFoldDB" id="A0AAE0XWY9"/>
<feature type="repeat" description="ANK" evidence="3">
    <location>
        <begin position="540"/>
        <end position="573"/>
    </location>
</feature>
<keyword evidence="1" id="KW-0677">Repeat</keyword>
<dbReference type="Proteomes" id="UP001283361">
    <property type="component" value="Unassembled WGS sequence"/>
</dbReference>
<dbReference type="PROSITE" id="PS50088">
    <property type="entry name" value="ANK_REPEAT"/>
    <property type="match status" value="8"/>
</dbReference>
<dbReference type="PROSITE" id="PS50297">
    <property type="entry name" value="ANK_REP_REGION"/>
    <property type="match status" value="7"/>
</dbReference>
<comment type="caution">
    <text evidence="4">The sequence shown here is derived from an EMBL/GenBank/DDBJ whole genome shotgun (WGS) entry which is preliminary data.</text>
</comment>
<feature type="repeat" description="ANK" evidence="3">
    <location>
        <begin position="717"/>
        <end position="749"/>
    </location>
</feature>
<dbReference type="Pfam" id="PF12796">
    <property type="entry name" value="Ank_2"/>
    <property type="match status" value="3"/>
</dbReference>
<evidence type="ECO:0000313" key="4">
    <source>
        <dbReference type="EMBL" id="KAK3720948.1"/>
    </source>
</evidence>
<organism evidence="4 5">
    <name type="scientific">Elysia crispata</name>
    <name type="common">lettuce slug</name>
    <dbReference type="NCBI Taxonomy" id="231223"/>
    <lineage>
        <taxon>Eukaryota</taxon>
        <taxon>Metazoa</taxon>
        <taxon>Spiralia</taxon>
        <taxon>Lophotrochozoa</taxon>
        <taxon>Mollusca</taxon>
        <taxon>Gastropoda</taxon>
        <taxon>Heterobranchia</taxon>
        <taxon>Euthyneura</taxon>
        <taxon>Panpulmonata</taxon>
        <taxon>Sacoglossa</taxon>
        <taxon>Placobranchoidea</taxon>
        <taxon>Plakobranchidae</taxon>
        <taxon>Elysia</taxon>
    </lineage>
</organism>
<dbReference type="SMART" id="SM00248">
    <property type="entry name" value="ANK"/>
    <property type="match status" value="17"/>
</dbReference>
<dbReference type="EMBL" id="JAWDGP010007402">
    <property type="protein sequence ID" value="KAK3720948.1"/>
    <property type="molecule type" value="Genomic_DNA"/>
</dbReference>
<feature type="repeat" description="ANK" evidence="3">
    <location>
        <begin position="469"/>
        <end position="501"/>
    </location>
</feature>
<feature type="repeat" description="ANK" evidence="3">
    <location>
        <begin position="377"/>
        <end position="409"/>
    </location>
</feature>
<dbReference type="InterPro" id="IPR002110">
    <property type="entry name" value="Ankyrin_rpt"/>
</dbReference>
<dbReference type="Pfam" id="PF00023">
    <property type="entry name" value="Ank"/>
    <property type="match status" value="2"/>
</dbReference>
<keyword evidence="5" id="KW-1185">Reference proteome</keyword>
<dbReference type="PRINTS" id="PR01415">
    <property type="entry name" value="ANKYRIN"/>
</dbReference>
<evidence type="ECO:0000256" key="3">
    <source>
        <dbReference type="PROSITE-ProRule" id="PRU00023"/>
    </source>
</evidence>
<name>A0AAE0XWY9_9GAST</name>
<proteinExistence type="predicted"/>
<evidence type="ECO:0000256" key="2">
    <source>
        <dbReference type="ARBA" id="ARBA00023043"/>
    </source>
</evidence>
<dbReference type="InterPro" id="IPR036770">
    <property type="entry name" value="Ankyrin_rpt-contain_sf"/>
</dbReference>
<feature type="repeat" description="ANK" evidence="3">
    <location>
        <begin position="615"/>
        <end position="647"/>
    </location>
</feature>
<dbReference type="PANTHER" id="PTHR24198:SF165">
    <property type="entry name" value="ANKYRIN REPEAT-CONTAINING PROTEIN-RELATED"/>
    <property type="match status" value="1"/>
</dbReference>
<evidence type="ECO:0000256" key="1">
    <source>
        <dbReference type="ARBA" id="ARBA00022737"/>
    </source>
</evidence>
<sequence>MMDLNFRSGQDTDIVCTQSTASVSLSQGTQTSHTVCRSHASNSQVSTPGQMLITAAKIGDVSALDILLQHQQGQSENCISQDNLNASLLEACKEGRKFIVQKLVRSGAGVNVRCSKRGTTPLHLAAELGFVDIADFLLNKDADVNADDAYGNSALILSLNRAGSSDILNLLLAYKAEIDHQNSEGDTALMKAVEVMDIDAVRILILAGANLKLKNRKGKTARSIAVRLGIADVFDPIKSEMENRLCYSYLADSKDAISIAALQNHTEAVKILLDCRYLKNEVEFKDLHKSKKDNHNVKIATLIVVIESICSDAKDNKDLDREKFEIVKIILGSGVDVERDTESLLSGAVIDAAQSGVYELVEILCKLGKISANSSTKKHSALMVAAEIGRLDIVELLLNFGADPRDENSRREIALTYALSNGHIKCANALLQKHKPSEHHLLGMAKVAMQKTQPESLEFLACHYNINKISQTLMREAVLSGDSRLVQFLLNHGADINKTCDRDYPALLVALDSFSYKNHNLYGMITFLVESGASVNRTFSKDSPLVVALKKKHHPDVIHYLLNNGADANEKGDNKGITPLTAAITSYPSSPGKEHNDVLEALLKAGANPNRENRNRDTALHLCVLKDDMGSIKQLIDAGADLEARDSNGLTPMLRAAREGQHEAIMLLKDSGADMKAVDKYGQNAVILSLKSSTLDRERKLELVASDKDQVNTQTSGGQTPLILAADSCDLKAIEVLLQAGADPHKVNSKQETALSILLASSIHRRDAILGVKMLITHDALLSLPNHYCLDLYRLIMSDEREIAQLMVTHGMAPTCVDFSRMKTSASKKRLSDSVWRNLSPLAAAVAGNRLAIARYLIANWFLTPADLVGSDQLKDIKNSLKRNRNSENAKFLDEYMSQPMSLMQLSFVSVSSQLGETIGREERVRKIPLPVSLQDKLLFKTENWSMDFTGQRKQNF</sequence>
<feature type="repeat" description="ANK" evidence="3">
    <location>
        <begin position="648"/>
        <end position="680"/>
    </location>
</feature>
<dbReference type="Gene3D" id="1.25.40.20">
    <property type="entry name" value="Ankyrin repeat-containing domain"/>
    <property type="match status" value="5"/>
</dbReference>
<keyword evidence="2 3" id="KW-0040">ANK repeat</keyword>